<dbReference type="InterPro" id="IPR025714">
    <property type="entry name" value="Methyltranfer_dom"/>
</dbReference>
<sequence>MTDVRPDYPFTQSEGEHRRLLAQSELLDPFTRSLLSDAGLEPGARVLDLGSGAGNVALLARELVGPTGHVVGIDRSPETVAMAREHAERSGFDNVEFRVGDAETLDGVEGGFDAVTGRVVLMYLADPEAALRAAVERVRPGGLVCFHEADLTYTWCSPPTPLWSWLYDCCQETFGRAGIEPRMGHRLHTTFRAAGLPSPTMGLGTSVWGGPEMPDYGWADVVLGMLPLMERLGVATADEIGPATLKQRMRAELRAADSIMIAGMLLGAWARRPVA</sequence>
<dbReference type="Gene3D" id="3.40.50.150">
    <property type="entry name" value="Vaccinia Virus protein VP39"/>
    <property type="match status" value="1"/>
</dbReference>
<dbReference type="AlphaFoldDB" id="A0A1I4WNQ9"/>
<reference evidence="2 3" key="1">
    <citation type="submission" date="2016-10" db="EMBL/GenBank/DDBJ databases">
        <authorList>
            <person name="de Groot N.N."/>
        </authorList>
    </citation>
    <scope>NUCLEOTIDE SEQUENCE [LARGE SCALE GENOMIC DNA]</scope>
    <source>
        <strain evidence="2 3">CGMCC 4.1877</strain>
    </source>
</reference>
<accession>A0A1I4WNQ9</accession>
<keyword evidence="3" id="KW-1185">Reference proteome</keyword>
<organism evidence="2 3">
    <name type="scientific">Pseudonocardia ammonioxydans</name>
    <dbReference type="NCBI Taxonomy" id="260086"/>
    <lineage>
        <taxon>Bacteria</taxon>
        <taxon>Bacillati</taxon>
        <taxon>Actinomycetota</taxon>
        <taxon>Actinomycetes</taxon>
        <taxon>Pseudonocardiales</taxon>
        <taxon>Pseudonocardiaceae</taxon>
        <taxon>Pseudonocardia</taxon>
    </lineage>
</organism>
<dbReference type="RefSeq" id="WP_093340990.1">
    <property type="nucleotide sequence ID" value="NZ_FOUY01000009.1"/>
</dbReference>
<dbReference type="PANTHER" id="PTHR43861">
    <property type="entry name" value="TRANS-ACONITATE 2-METHYLTRANSFERASE-RELATED"/>
    <property type="match status" value="1"/>
</dbReference>
<dbReference type="EMBL" id="FOUY01000009">
    <property type="protein sequence ID" value="SFN15504.1"/>
    <property type="molecule type" value="Genomic_DNA"/>
</dbReference>
<gene>
    <name evidence="2" type="ORF">SAMN05216207_100915</name>
</gene>
<proteinExistence type="predicted"/>
<feature type="domain" description="Methyltransferase" evidence="1">
    <location>
        <begin position="41"/>
        <end position="151"/>
    </location>
</feature>
<dbReference type="GO" id="GO:0032259">
    <property type="term" value="P:methylation"/>
    <property type="evidence" value="ECO:0007669"/>
    <property type="project" value="UniProtKB-KW"/>
</dbReference>
<keyword evidence="2" id="KW-0489">Methyltransferase</keyword>
<name>A0A1I4WNQ9_PSUAM</name>
<protein>
    <submittedName>
        <fullName evidence="2">Methyltransferase domain-containing protein</fullName>
    </submittedName>
</protein>
<dbReference type="Proteomes" id="UP000199614">
    <property type="component" value="Unassembled WGS sequence"/>
</dbReference>
<evidence type="ECO:0000313" key="3">
    <source>
        <dbReference type="Proteomes" id="UP000199614"/>
    </source>
</evidence>
<evidence type="ECO:0000259" key="1">
    <source>
        <dbReference type="Pfam" id="PF13847"/>
    </source>
</evidence>
<dbReference type="Pfam" id="PF13847">
    <property type="entry name" value="Methyltransf_31"/>
    <property type="match status" value="1"/>
</dbReference>
<dbReference type="InterPro" id="IPR029063">
    <property type="entry name" value="SAM-dependent_MTases_sf"/>
</dbReference>
<dbReference type="SUPFAM" id="SSF53335">
    <property type="entry name" value="S-adenosyl-L-methionine-dependent methyltransferases"/>
    <property type="match status" value="1"/>
</dbReference>
<dbReference type="OrthoDB" id="3636702at2"/>
<dbReference type="GO" id="GO:0008168">
    <property type="term" value="F:methyltransferase activity"/>
    <property type="evidence" value="ECO:0007669"/>
    <property type="project" value="UniProtKB-KW"/>
</dbReference>
<keyword evidence="2" id="KW-0808">Transferase</keyword>
<dbReference type="CDD" id="cd02440">
    <property type="entry name" value="AdoMet_MTases"/>
    <property type="match status" value="1"/>
</dbReference>
<dbReference type="STRING" id="260086.SAMN05216207_100915"/>
<evidence type="ECO:0000313" key="2">
    <source>
        <dbReference type="EMBL" id="SFN15504.1"/>
    </source>
</evidence>